<reference evidence="1 2" key="1">
    <citation type="submission" date="2014-04" db="EMBL/GenBank/DDBJ databases">
        <authorList>
            <consortium name="DOE Joint Genome Institute"/>
            <person name="Kuo A."/>
            <person name="Ruytinx J."/>
            <person name="Rineau F."/>
            <person name="Colpaert J."/>
            <person name="Kohler A."/>
            <person name="Nagy L.G."/>
            <person name="Floudas D."/>
            <person name="Copeland A."/>
            <person name="Barry K.W."/>
            <person name="Cichocki N."/>
            <person name="Veneault-Fourrey C."/>
            <person name="LaButti K."/>
            <person name="Lindquist E.A."/>
            <person name="Lipzen A."/>
            <person name="Lundell T."/>
            <person name="Morin E."/>
            <person name="Murat C."/>
            <person name="Sun H."/>
            <person name="Tunlid A."/>
            <person name="Henrissat B."/>
            <person name="Grigoriev I.V."/>
            <person name="Hibbett D.S."/>
            <person name="Martin F."/>
            <person name="Nordberg H.P."/>
            <person name="Cantor M.N."/>
            <person name="Hua S.X."/>
        </authorList>
    </citation>
    <scope>NUCLEOTIDE SEQUENCE [LARGE SCALE GENOMIC DNA]</scope>
    <source>
        <strain evidence="1 2">UH-Slu-Lm8-n1</strain>
    </source>
</reference>
<accession>A0A0D0BQG9</accession>
<evidence type="ECO:0000313" key="1">
    <source>
        <dbReference type="EMBL" id="KIK47917.1"/>
    </source>
</evidence>
<dbReference type="InParanoid" id="A0A0D0BQG9"/>
<protein>
    <submittedName>
        <fullName evidence="1">Uncharacterized protein</fullName>
    </submittedName>
</protein>
<keyword evidence="2" id="KW-1185">Reference proteome</keyword>
<dbReference type="EMBL" id="KN835142">
    <property type="protein sequence ID" value="KIK47917.1"/>
    <property type="molecule type" value="Genomic_DNA"/>
</dbReference>
<sequence length="71" mass="8207">MHRWADQGGTISDRRFLSIEWVRFCAFSSLADWFSIFRARIDGSQFRRPSEADVAQLSVGLRVRVFLQGSL</sequence>
<dbReference type="Proteomes" id="UP000054485">
    <property type="component" value="Unassembled WGS sequence"/>
</dbReference>
<dbReference type="HOGENOM" id="CLU_2741713_0_0_1"/>
<evidence type="ECO:0000313" key="2">
    <source>
        <dbReference type="Proteomes" id="UP000054485"/>
    </source>
</evidence>
<name>A0A0D0BQG9_9AGAM</name>
<organism evidence="1 2">
    <name type="scientific">Suillus luteus UH-Slu-Lm8-n1</name>
    <dbReference type="NCBI Taxonomy" id="930992"/>
    <lineage>
        <taxon>Eukaryota</taxon>
        <taxon>Fungi</taxon>
        <taxon>Dikarya</taxon>
        <taxon>Basidiomycota</taxon>
        <taxon>Agaricomycotina</taxon>
        <taxon>Agaricomycetes</taxon>
        <taxon>Agaricomycetidae</taxon>
        <taxon>Boletales</taxon>
        <taxon>Suillineae</taxon>
        <taxon>Suillaceae</taxon>
        <taxon>Suillus</taxon>
    </lineage>
</organism>
<reference evidence="2" key="2">
    <citation type="submission" date="2015-01" db="EMBL/GenBank/DDBJ databases">
        <title>Evolutionary Origins and Diversification of the Mycorrhizal Mutualists.</title>
        <authorList>
            <consortium name="DOE Joint Genome Institute"/>
            <consortium name="Mycorrhizal Genomics Consortium"/>
            <person name="Kohler A."/>
            <person name="Kuo A."/>
            <person name="Nagy L.G."/>
            <person name="Floudas D."/>
            <person name="Copeland A."/>
            <person name="Barry K.W."/>
            <person name="Cichocki N."/>
            <person name="Veneault-Fourrey C."/>
            <person name="LaButti K."/>
            <person name="Lindquist E.A."/>
            <person name="Lipzen A."/>
            <person name="Lundell T."/>
            <person name="Morin E."/>
            <person name="Murat C."/>
            <person name="Riley R."/>
            <person name="Ohm R."/>
            <person name="Sun H."/>
            <person name="Tunlid A."/>
            <person name="Henrissat B."/>
            <person name="Grigoriev I.V."/>
            <person name="Hibbett D.S."/>
            <person name="Martin F."/>
        </authorList>
    </citation>
    <scope>NUCLEOTIDE SEQUENCE [LARGE SCALE GENOMIC DNA]</scope>
    <source>
        <strain evidence="2">UH-Slu-Lm8-n1</strain>
    </source>
</reference>
<proteinExistence type="predicted"/>
<gene>
    <name evidence="1" type="ORF">CY34DRAFT_798785</name>
</gene>
<dbReference type="AlphaFoldDB" id="A0A0D0BQG9"/>